<proteinExistence type="predicted"/>
<protein>
    <recommendedName>
        <fullName evidence="3">RING-type domain-containing protein</fullName>
    </recommendedName>
</protein>
<dbReference type="PANTHER" id="PTHR45676:SF49">
    <property type="entry name" value="OS12G0432600 PROTEIN"/>
    <property type="match status" value="1"/>
</dbReference>
<keyword evidence="2" id="KW-1133">Transmembrane helix</keyword>
<dbReference type="PROSITE" id="PS50089">
    <property type="entry name" value="ZF_RING_2"/>
    <property type="match status" value="1"/>
</dbReference>
<feature type="transmembrane region" description="Helical" evidence="2">
    <location>
        <begin position="33"/>
        <end position="53"/>
    </location>
</feature>
<keyword evidence="2" id="KW-0812">Transmembrane</keyword>
<comment type="caution">
    <text evidence="4">The sequence shown here is derived from an EMBL/GenBank/DDBJ whole genome shotgun (WGS) entry which is preliminary data.</text>
</comment>
<evidence type="ECO:0000256" key="2">
    <source>
        <dbReference type="SAM" id="Phobius"/>
    </source>
</evidence>
<name>A0A835AJK7_9POAL</name>
<feature type="domain" description="RING-type" evidence="3">
    <location>
        <begin position="131"/>
        <end position="173"/>
    </location>
</feature>
<dbReference type="InterPro" id="IPR001841">
    <property type="entry name" value="Znf_RING"/>
</dbReference>
<evidence type="ECO:0000256" key="1">
    <source>
        <dbReference type="PROSITE-ProRule" id="PRU00175"/>
    </source>
</evidence>
<keyword evidence="1" id="KW-0863">Zinc-finger</keyword>
<dbReference type="GO" id="GO:0008270">
    <property type="term" value="F:zinc ion binding"/>
    <property type="evidence" value="ECO:0007669"/>
    <property type="project" value="UniProtKB-KW"/>
</dbReference>
<keyword evidence="5" id="KW-1185">Reference proteome</keyword>
<feature type="transmembrane region" description="Helical" evidence="2">
    <location>
        <begin position="59"/>
        <end position="76"/>
    </location>
</feature>
<keyword evidence="1" id="KW-0862">Zinc</keyword>
<dbReference type="Proteomes" id="UP000636709">
    <property type="component" value="Unassembled WGS sequence"/>
</dbReference>
<dbReference type="SMART" id="SM00184">
    <property type="entry name" value="RING"/>
    <property type="match status" value="1"/>
</dbReference>
<evidence type="ECO:0000313" key="4">
    <source>
        <dbReference type="EMBL" id="KAF8659539.1"/>
    </source>
</evidence>
<dbReference type="OrthoDB" id="8062037at2759"/>
<dbReference type="Pfam" id="PF13639">
    <property type="entry name" value="zf-RING_2"/>
    <property type="match status" value="1"/>
</dbReference>
<accession>A0A835AJK7</accession>
<keyword evidence="1" id="KW-0479">Metal-binding</keyword>
<evidence type="ECO:0000259" key="3">
    <source>
        <dbReference type="PROSITE" id="PS50089"/>
    </source>
</evidence>
<dbReference type="InterPro" id="IPR013083">
    <property type="entry name" value="Znf_RING/FYVE/PHD"/>
</dbReference>
<keyword evidence="2" id="KW-0472">Membrane</keyword>
<dbReference type="AlphaFoldDB" id="A0A835AJK7"/>
<sequence>MDGAHPRRSNGAWEIDLAPRGPATARPERCAKLFLLWLASIAIPVLVFVFAGYVWGSVATAALLVVGCLFTFYYYYHAPPAPLLPEHQLGGPLRVGVPVGEASAVGLSEAEVEAIPAFEYRRKVGAPGVQCAVCINVVRDGETVRRLPACGHAFHTPCVDGWLRAHATCPMCRADVKPKVAAADAGEPEEDVTV</sequence>
<dbReference type="PANTHER" id="PTHR45676">
    <property type="entry name" value="RING-H2 FINGER PROTEIN ATL51-RELATED"/>
    <property type="match status" value="1"/>
</dbReference>
<organism evidence="4 5">
    <name type="scientific">Digitaria exilis</name>
    <dbReference type="NCBI Taxonomy" id="1010633"/>
    <lineage>
        <taxon>Eukaryota</taxon>
        <taxon>Viridiplantae</taxon>
        <taxon>Streptophyta</taxon>
        <taxon>Embryophyta</taxon>
        <taxon>Tracheophyta</taxon>
        <taxon>Spermatophyta</taxon>
        <taxon>Magnoliopsida</taxon>
        <taxon>Liliopsida</taxon>
        <taxon>Poales</taxon>
        <taxon>Poaceae</taxon>
        <taxon>PACMAD clade</taxon>
        <taxon>Panicoideae</taxon>
        <taxon>Panicodae</taxon>
        <taxon>Paniceae</taxon>
        <taxon>Anthephorinae</taxon>
        <taxon>Digitaria</taxon>
    </lineage>
</organism>
<dbReference type="EMBL" id="JACEFO010002455">
    <property type="protein sequence ID" value="KAF8659539.1"/>
    <property type="molecule type" value="Genomic_DNA"/>
</dbReference>
<dbReference type="UniPathway" id="UPA00143"/>
<dbReference type="CDD" id="cd16461">
    <property type="entry name" value="RING-H2_EL5-like"/>
    <property type="match status" value="1"/>
</dbReference>
<dbReference type="SUPFAM" id="SSF57850">
    <property type="entry name" value="RING/U-box"/>
    <property type="match status" value="1"/>
</dbReference>
<evidence type="ECO:0000313" key="5">
    <source>
        <dbReference type="Proteomes" id="UP000636709"/>
    </source>
</evidence>
<reference evidence="4" key="1">
    <citation type="submission" date="2020-07" db="EMBL/GenBank/DDBJ databases">
        <title>Genome sequence and genetic diversity analysis of an under-domesticated orphan crop, white fonio (Digitaria exilis).</title>
        <authorList>
            <person name="Bennetzen J.L."/>
            <person name="Chen S."/>
            <person name="Ma X."/>
            <person name="Wang X."/>
            <person name="Yssel A.E.J."/>
            <person name="Chaluvadi S.R."/>
            <person name="Johnson M."/>
            <person name="Gangashetty P."/>
            <person name="Hamidou F."/>
            <person name="Sanogo M.D."/>
            <person name="Zwaenepoel A."/>
            <person name="Wallace J."/>
            <person name="Van De Peer Y."/>
            <person name="Van Deynze A."/>
        </authorList>
    </citation>
    <scope>NUCLEOTIDE SEQUENCE</scope>
    <source>
        <tissue evidence="4">Leaves</tissue>
    </source>
</reference>
<gene>
    <name evidence="4" type="ORF">HU200_058289</name>
</gene>
<dbReference type="GO" id="GO:0016567">
    <property type="term" value="P:protein ubiquitination"/>
    <property type="evidence" value="ECO:0007669"/>
    <property type="project" value="UniProtKB-UniPathway"/>
</dbReference>
<dbReference type="Gene3D" id="3.30.40.10">
    <property type="entry name" value="Zinc/RING finger domain, C3HC4 (zinc finger)"/>
    <property type="match status" value="1"/>
</dbReference>